<evidence type="ECO:0000313" key="2">
    <source>
        <dbReference type="EMBL" id="GAA3958339.1"/>
    </source>
</evidence>
<dbReference type="PROSITE" id="PS51257">
    <property type="entry name" value="PROKAR_LIPOPROTEIN"/>
    <property type="match status" value="1"/>
</dbReference>
<reference evidence="3" key="1">
    <citation type="journal article" date="2019" name="Int. J. Syst. Evol. Microbiol.">
        <title>The Global Catalogue of Microorganisms (GCM) 10K type strain sequencing project: providing services to taxonomists for standard genome sequencing and annotation.</title>
        <authorList>
            <consortium name="The Broad Institute Genomics Platform"/>
            <consortium name="The Broad Institute Genome Sequencing Center for Infectious Disease"/>
            <person name="Wu L."/>
            <person name="Ma J."/>
        </authorList>
    </citation>
    <scope>NUCLEOTIDE SEQUENCE [LARGE SCALE GENOMIC DNA]</scope>
    <source>
        <strain evidence="3">JCM 17555</strain>
    </source>
</reference>
<sequence length="77" mass="8129">MRRTGIFTTGALVFGLAALSGCEQQDDMPAVGESTMEGQTSEQQVEVEQEGVTVPGDVMTQPEGVEQPNTGEENLGQ</sequence>
<feature type="compositionally biased region" description="Low complexity" evidence="1">
    <location>
        <begin position="37"/>
        <end position="54"/>
    </location>
</feature>
<gene>
    <name evidence="2" type="ORF">GCM10022278_15950</name>
</gene>
<evidence type="ECO:0000256" key="1">
    <source>
        <dbReference type="SAM" id="MobiDB-lite"/>
    </source>
</evidence>
<dbReference type="EMBL" id="BAABBO010000007">
    <property type="protein sequence ID" value="GAA3958339.1"/>
    <property type="molecule type" value="Genomic_DNA"/>
</dbReference>
<organism evidence="2 3">
    <name type="scientific">Allohahella marinimesophila</name>
    <dbReference type="NCBI Taxonomy" id="1054972"/>
    <lineage>
        <taxon>Bacteria</taxon>
        <taxon>Pseudomonadati</taxon>
        <taxon>Pseudomonadota</taxon>
        <taxon>Gammaproteobacteria</taxon>
        <taxon>Oceanospirillales</taxon>
        <taxon>Hahellaceae</taxon>
        <taxon>Allohahella</taxon>
    </lineage>
</organism>
<proteinExistence type="predicted"/>
<feature type="region of interest" description="Disordered" evidence="1">
    <location>
        <begin position="27"/>
        <end position="77"/>
    </location>
</feature>
<comment type="caution">
    <text evidence="2">The sequence shown here is derived from an EMBL/GenBank/DDBJ whole genome shotgun (WGS) entry which is preliminary data.</text>
</comment>
<name>A0ABP7P221_9GAMM</name>
<dbReference type="RefSeq" id="WP_344805073.1">
    <property type="nucleotide sequence ID" value="NZ_BAABBO010000007.1"/>
</dbReference>
<evidence type="ECO:0000313" key="3">
    <source>
        <dbReference type="Proteomes" id="UP001501337"/>
    </source>
</evidence>
<dbReference type="Proteomes" id="UP001501337">
    <property type="component" value="Unassembled WGS sequence"/>
</dbReference>
<keyword evidence="3" id="KW-1185">Reference proteome</keyword>
<feature type="compositionally biased region" description="Polar residues" evidence="1">
    <location>
        <begin position="67"/>
        <end position="77"/>
    </location>
</feature>
<evidence type="ECO:0008006" key="4">
    <source>
        <dbReference type="Google" id="ProtNLM"/>
    </source>
</evidence>
<accession>A0ABP7P221</accession>
<protein>
    <recommendedName>
        <fullName evidence="4">Secreted protein</fullName>
    </recommendedName>
</protein>